<protein>
    <submittedName>
        <fullName evidence="1">Uncharacterized protein</fullName>
    </submittedName>
</protein>
<name>A0A328AVF4_9CAUL</name>
<dbReference type="EMBL" id="QFYP01000001">
    <property type="protein sequence ID" value="RAK59102.1"/>
    <property type="molecule type" value="Genomic_DNA"/>
</dbReference>
<proteinExistence type="predicted"/>
<dbReference type="Proteomes" id="UP000249842">
    <property type="component" value="Unassembled WGS sequence"/>
</dbReference>
<dbReference type="RefSeq" id="WP_111456395.1">
    <property type="nucleotide sequence ID" value="NZ_QFYP01000001.1"/>
</dbReference>
<evidence type="ECO:0000313" key="2">
    <source>
        <dbReference type="Proteomes" id="UP000249842"/>
    </source>
</evidence>
<sequence>MGILSWLRAASVSDADVRSEVWLLGVRHRGFALEGAQQELKAPGLSFERAELLRACVRKLRG</sequence>
<comment type="caution">
    <text evidence="1">The sequence shown here is derived from an EMBL/GenBank/DDBJ whole genome shotgun (WGS) entry which is preliminary data.</text>
</comment>
<organism evidence="1 2">
    <name type="scientific">Phenylobacterium hankyongense</name>
    <dbReference type="NCBI Taxonomy" id="1813876"/>
    <lineage>
        <taxon>Bacteria</taxon>
        <taxon>Pseudomonadati</taxon>
        <taxon>Pseudomonadota</taxon>
        <taxon>Alphaproteobacteria</taxon>
        <taxon>Caulobacterales</taxon>
        <taxon>Caulobacteraceae</taxon>
        <taxon>Phenylobacterium</taxon>
    </lineage>
</organism>
<evidence type="ECO:0000313" key="1">
    <source>
        <dbReference type="EMBL" id="RAK59102.1"/>
    </source>
</evidence>
<gene>
    <name evidence="1" type="ORF">DJ021_04450</name>
</gene>
<keyword evidence="2" id="KW-1185">Reference proteome</keyword>
<accession>A0A328AVF4</accession>
<reference evidence="2" key="1">
    <citation type="submission" date="2018-05" db="EMBL/GenBank/DDBJ databases">
        <authorList>
            <person name="Li X."/>
        </authorList>
    </citation>
    <scope>NUCLEOTIDE SEQUENCE [LARGE SCALE GENOMIC DNA]</scope>
    <source>
        <strain evidence="2">HKS-05</strain>
    </source>
</reference>
<dbReference type="OrthoDB" id="7190842at2"/>
<dbReference type="AlphaFoldDB" id="A0A328AVF4"/>